<gene>
    <name evidence="1" type="ORF">LCPAC304_02810</name>
</gene>
<proteinExistence type="predicted"/>
<organism evidence="1">
    <name type="scientific">Pithovirus LCPAC304</name>
    <dbReference type="NCBI Taxonomy" id="2506594"/>
    <lineage>
        <taxon>Viruses</taxon>
        <taxon>Pithoviruses</taxon>
    </lineage>
</organism>
<protein>
    <submittedName>
        <fullName evidence="1">Uncharacterized protein</fullName>
    </submittedName>
</protein>
<reference evidence="1" key="1">
    <citation type="journal article" date="2019" name="MBio">
        <title>Virus Genomes from Deep Sea Sediments Expand the Ocean Megavirome and Support Independent Origins of Viral Gigantism.</title>
        <authorList>
            <person name="Backstrom D."/>
            <person name="Yutin N."/>
            <person name="Jorgensen S.L."/>
            <person name="Dharamshi J."/>
            <person name="Homa F."/>
            <person name="Zaremba-Niedwiedzka K."/>
            <person name="Spang A."/>
            <person name="Wolf Y.I."/>
            <person name="Koonin E.V."/>
            <person name="Ettema T.J."/>
        </authorList>
    </citation>
    <scope>NUCLEOTIDE SEQUENCE</scope>
</reference>
<sequence length="161" mass="17874">MDPFLNMSSSQSIPSTLCDLLSKLEFLGMIQRGQKPCMGDMTFVDGNSFWGALIRALKGEGNKGMLAHINQIIEQTVEAIGEYKGTEFLPILIEALTKAKIGIANLTTTYKDQPSVVARISVVITNINHQLRNYKGSLREGSLQTSDLRSLEQKKTIKEKR</sequence>
<dbReference type="EMBL" id="MK500566">
    <property type="protein sequence ID" value="QBK91939.1"/>
    <property type="molecule type" value="Genomic_DNA"/>
</dbReference>
<name>A0A481ZA13_9VIRU</name>
<accession>A0A481ZA13</accession>
<evidence type="ECO:0000313" key="1">
    <source>
        <dbReference type="EMBL" id="QBK91939.1"/>
    </source>
</evidence>